<accession>A0ACB8ELC1</accession>
<dbReference type="EMBL" id="CM037616">
    <property type="protein sequence ID" value="KAH7993449.1"/>
    <property type="molecule type" value="Genomic_DNA"/>
</dbReference>
<dbReference type="Proteomes" id="UP000827872">
    <property type="component" value="Linkage Group LG03"/>
</dbReference>
<reference evidence="1" key="1">
    <citation type="submission" date="2021-08" db="EMBL/GenBank/DDBJ databases">
        <title>The first chromosome-level gecko genome reveals the dynamic sex chromosomes of Neotropical dwarf geckos (Sphaerodactylidae: Sphaerodactylus).</title>
        <authorList>
            <person name="Pinto B.J."/>
            <person name="Keating S.E."/>
            <person name="Gamble T."/>
        </authorList>
    </citation>
    <scope>NUCLEOTIDE SEQUENCE</scope>
    <source>
        <strain evidence="1">TG3544</strain>
    </source>
</reference>
<sequence>MAKSGGLLLPKEMPVQGSRPGHAMGYESTSPDAASCESAEGEAFQPGCRFQVVDDPGHSAQDQHRSTSYGNDDNNVQPMICKAEV</sequence>
<evidence type="ECO:0000313" key="2">
    <source>
        <dbReference type="Proteomes" id="UP000827872"/>
    </source>
</evidence>
<organism evidence="1 2">
    <name type="scientific">Sphaerodactylus townsendi</name>
    <dbReference type="NCBI Taxonomy" id="933632"/>
    <lineage>
        <taxon>Eukaryota</taxon>
        <taxon>Metazoa</taxon>
        <taxon>Chordata</taxon>
        <taxon>Craniata</taxon>
        <taxon>Vertebrata</taxon>
        <taxon>Euteleostomi</taxon>
        <taxon>Lepidosauria</taxon>
        <taxon>Squamata</taxon>
        <taxon>Bifurcata</taxon>
        <taxon>Gekkota</taxon>
        <taxon>Sphaerodactylidae</taxon>
        <taxon>Sphaerodactylus</taxon>
    </lineage>
</organism>
<evidence type="ECO:0000313" key="1">
    <source>
        <dbReference type="EMBL" id="KAH7993449.1"/>
    </source>
</evidence>
<comment type="caution">
    <text evidence="1">The sequence shown here is derived from an EMBL/GenBank/DDBJ whole genome shotgun (WGS) entry which is preliminary data.</text>
</comment>
<name>A0ACB8ELC1_9SAUR</name>
<keyword evidence="2" id="KW-1185">Reference proteome</keyword>
<proteinExistence type="predicted"/>
<protein>
    <submittedName>
        <fullName evidence="1">Uncharacterized protein</fullName>
    </submittedName>
</protein>
<gene>
    <name evidence="1" type="ORF">K3G42_031045</name>
</gene>